<protein>
    <submittedName>
        <fullName evidence="1">Uncharacterized protein</fullName>
    </submittedName>
</protein>
<name>A0A2K9Z9F9_RHILE</name>
<evidence type="ECO:0000313" key="1">
    <source>
        <dbReference type="EMBL" id="AUW44872.1"/>
    </source>
</evidence>
<sequence length="38" mass="4752">MFLRNSLELLYSMSRKSVQRFCDNDMRENKDLKREERI</sequence>
<evidence type="ECO:0000313" key="2">
    <source>
        <dbReference type="Proteomes" id="UP000238523"/>
    </source>
</evidence>
<accession>A0A2K9Z9F9</accession>
<gene>
    <name evidence="1" type="ORF">CUJ84_Chr004567</name>
</gene>
<dbReference type="AlphaFoldDB" id="A0A2K9Z9F9"/>
<dbReference type="Proteomes" id="UP000238523">
    <property type="component" value="Chromosome"/>
</dbReference>
<dbReference type="EMBL" id="CP025012">
    <property type="protein sequence ID" value="AUW44872.1"/>
    <property type="molecule type" value="Genomic_DNA"/>
</dbReference>
<organism evidence="1 2">
    <name type="scientific">Rhizobium leguminosarum</name>
    <dbReference type="NCBI Taxonomy" id="384"/>
    <lineage>
        <taxon>Bacteria</taxon>
        <taxon>Pseudomonadati</taxon>
        <taxon>Pseudomonadota</taxon>
        <taxon>Alphaproteobacteria</taxon>
        <taxon>Hyphomicrobiales</taxon>
        <taxon>Rhizobiaceae</taxon>
        <taxon>Rhizobium/Agrobacterium group</taxon>
        <taxon>Rhizobium</taxon>
    </lineage>
</organism>
<proteinExistence type="predicted"/>
<reference evidence="1 2" key="1">
    <citation type="submission" date="2017-11" db="EMBL/GenBank/DDBJ databases">
        <title>Complete genome of Rhizobium leguminosarum Norway, an ineffective micro-symbiont.</title>
        <authorList>
            <person name="Hoffrichter A."/>
            <person name="Liang J."/>
            <person name="Brachmann A."/>
            <person name="Marin M."/>
        </authorList>
    </citation>
    <scope>NUCLEOTIDE SEQUENCE [LARGE SCALE GENOMIC DNA]</scope>
    <source>
        <strain evidence="1 2">Norway</strain>
    </source>
</reference>